<dbReference type="InterPro" id="IPR052353">
    <property type="entry name" value="Benzoxazolinone_Detox_Enz"/>
</dbReference>
<evidence type="ECO:0000259" key="1">
    <source>
        <dbReference type="PROSITE" id="PS51340"/>
    </source>
</evidence>
<dbReference type="Proteomes" id="UP000049983">
    <property type="component" value="Unassembled WGS sequence"/>
</dbReference>
<dbReference type="GO" id="GO:0003824">
    <property type="term" value="F:catalytic activity"/>
    <property type="evidence" value="ECO:0007669"/>
    <property type="project" value="InterPro"/>
</dbReference>
<organism evidence="2 3">
    <name type="scientific">Roseibium album</name>
    <dbReference type="NCBI Taxonomy" id="311410"/>
    <lineage>
        <taxon>Bacteria</taxon>
        <taxon>Pseudomonadati</taxon>
        <taxon>Pseudomonadota</taxon>
        <taxon>Alphaproteobacteria</taxon>
        <taxon>Hyphomicrobiales</taxon>
        <taxon>Stappiaceae</taxon>
        <taxon>Roseibium</taxon>
    </lineage>
</organism>
<gene>
    <name evidence="2" type="ORF">LA5096_05190</name>
</gene>
<dbReference type="PROSITE" id="PS51340">
    <property type="entry name" value="MOSC"/>
    <property type="match status" value="1"/>
</dbReference>
<dbReference type="GeneID" id="97672450"/>
<dbReference type="OrthoDB" id="9786134at2"/>
<sequence length="228" mass="25328">MNTTATILGLFQGMPQQRWEAKAPSAIHKTRTETPVEVTLTGLSGDRQADTEVHGGPEKALHIYPSEHYAHWLQEFPETTQTFHSGGFGENISSSGFTEEDLCIGDILAAGSVRLQVAQGRQPCWKLNLHTGNPAMAASFQKTGRTGWYFRVLETGKIVAGDDLRLVERPCPEWNLRDVILARFNPRLDPDIALALSRLDQLAEPWRASFAKKASPGYQEDTSRRLKG</sequence>
<dbReference type="AlphaFoldDB" id="A0A0M7AS89"/>
<dbReference type="EMBL" id="CXWC01000013">
    <property type="protein sequence ID" value="CTQ77545.1"/>
    <property type="molecule type" value="Genomic_DNA"/>
</dbReference>
<keyword evidence="3" id="KW-1185">Reference proteome</keyword>
<reference evidence="3" key="1">
    <citation type="submission" date="2015-07" db="EMBL/GenBank/DDBJ databases">
        <authorList>
            <person name="Rodrigo-Torres Lidia"/>
            <person name="Arahal R.David."/>
        </authorList>
    </citation>
    <scope>NUCLEOTIDE SEQUENCE [LARGE SCALE GENOMIC DNA]</scope>
    <source>
        <strain evidence="3">CECT 5096</strain>
    </source>
</reference>
<proteinExistence type="predicted"/>
<dbReference type="STRING" id="311410.LA5095_03908"/>
<dbReference type="Pfam" id="PF03473">
    <property type="entry name" value="MOSC"/>
    <property type="match status" value="1"/>
</dbReference>
<dbReference type="InterPro" id="IPR005302">
    <property type="entry name" value="MoCF_Sase_C"/>
</dbReference>
<dbReference type="Gene3D" id="2.40.33.20">
    <property type="entry name" value="PK beta-barrel domain-like"/>
    <property type="match status" value="1"/>
</dbReference>
<evidence type="ECO:0000313" key="3">
    <source>
        <dbReference type="Proteomes" id="UP000049983"/>
    </source>
</evidence>
<evidence type="ECO:0000313" key="2">
    <source>
        <dbReference type="EMBL" id="CTQ77545.1"/>
    </source>
</evidence>
<protein>
    <submittedName>
        <fullName evidence="2">6-N-hydroxylaminopurine resistance protein</fullName>
    </submittedName>
</protein>
<feature type="domain" description="MOSC" evidence="1">
    <location>
        <begin position="30"/>
        <end position="167"/>
    </location>
</feature>
<dbReference type="SUPFAM" id="SSF50800">
    <property type="entry name" value="PK beta-barrel domain-like"/>
    <property type="match status" value="1"/>
</dbReference>
<dbReference type="InterPro" id="IPR011037">
    <property type="entry name" value="Pyrv_Knase-like_insert_dom_sf"/>
</dbReference>
<accession>A0A0M7AS89</accession>
<dbReference type="PANTHER" id="PTHR30212:SF2">
    <property type="entry name" value="PROTEIN YIIM"/>
    <property type="match status" value="1"/>
</dbReference>
<dbReference type="RefSeq" id="WP_055117856.1">
    <property type="nucleotide sequence ID" value="NZ_CXWA01000004.1"/>
</dbReference>
<dbReference type="GO" id="GO:0030170">
    <property type="term" value="F:pyridoxal phosphate binding"/>
    <property type="evidence" value="ECO:0007669"/>
    <property type="project" value="InterPro"/>
</dbReference>
<dbReference type="GO" id="GO:0030151">
    <property type="term" value="F:molybdenum ion binding"/>
    <property type="evidence" value="ECO:0007669"/>
    <property type="project" value="InterPro"/>
</dbReference>
<name>A0A0M7AS89_9HYPH</name>
<dbReference type="PANTHER" id="PTHR30212">
    <property type="entry name" value="PROTEIN YIIM"/>
    <property type="match status" value="1"/>
</dbReference>